<protein>
    <submittedName>
        <fullName evidence="1">22350_t:CDS:1</fullName>
    </submittedName>
</protein>
<evidence type="ECO:0000313" key="1">
    <source>
        <dbReference type="EMBL" id="CAG8629374.1"/>
    </source>
</evidence>
<name>A0ABN7UPB6_GIGMA</name>
<keyword evidence="2" id="KW-1185">Reference proteome</keyword>
<evidence type="ECO:0000313" key="2">
    <source>
        <dbReference type="Proteomes" id="UP000789901"/>
    </source>
</evidence>
<sequence>MIKKIKICEVGRFDFEEICEGEHFEFEEICGGCYEFEEICEGEHFEFDNTFLLKSGSSKNYNMEYLFEDLLDFKDDFNQESNVGNKQAVLDEESLIYDLHSLKILQEKLTGLI</sequence>
<comment type="caution">
    <text evidence="1">The sequence shown here is derived from an EMBL/GenBank/DDBJ whole genome shotgun (WGS) entry which is preliminary data.</text>
</comment>
<dbReference type="EMBL" id="CAJVQB010004188">
    <property type="protein sequence ID" value="CAG8629374.1"/>
    <property type="molecule type" value="Genomic_DNA"/>
</dbReference>
<dbReference type="Proteomes" id="UP000789901">
    <property type="component" value="Unassembled WGS sequence"/>
</dbReference>
<organism evidence="1 2">
    <name type="scientific">Gigaspora margarita</name>
    <dbReference type="NCBI Taxonomy" id="4874"/>
    <lineage>
        <taxon>Eukaryota</taxon>
        <taxon>Fungi</taxon>
        <taxon>Fungi incertae sedis</taxon>
        <taxon>Mucoromycota</taxon>
        <taxon>Glomeromycotina</taxon>
        <taxon>Glomeromycetes</taxon>
        <taxon>Diversisporales</taxon>
        <taxon>Gigasporaceae</taxon>
        <taxon>Gigaspora</taxon>
    </lineage>
</organism>
<gene>
    <name evidence="1" type="ORF">GMARGA_LOCUS8252</name>
</gene>
<proteinExistence type="predicted"/>
<accession>A0ABN7UPB6</accession>
<reference evidence="1 2" key="1">
    <citation type="submission" date="2021-06" db="EMBL/GenBank/DDBJ databases">
        <authorList>
            <person name="Kallberg Y."/>
            <person name="Tangrot J."/>
            <person name="Rosling A."/>
        </authorList>
    </citation>
    <scope>NUCLEOTIDE SEQUENCE [LARGE SCALE GENOMIC DNA]</scope>
    <source>
        <strain evidence="1 2">120-4 pot B 10/14</strain>
    </source>
</reference>